<keyword evidence="1 3" id="KW-0547">Nucleotide-binding</keyword>
<feature type="compositionally biased region" description="Low complexity" evidence="4">
    <location>
        <begin position="34"/>
        <end position="52"/>
    </location>
</feature>
<keyword evidence="5" id="KW-0812">Transmembrane</keyword>
<evidence type="ECO:0000256" key="1">
    <source>
        <dbReference type="ARBA" id="ARBA00022741"/>
    </source>
</evidence>
<dbReference type="PANTHER" id="PTHR22683:SF41">
    <property type="entry name" value="DNA TRANSLOCASE FTSK"/>
    <property type="match status" value="1"/>
</dbReference>
<feature type="compositionally biased region" description="Basic and acidic residues" evidence="4">
    <location>
        <begin position="105"/>
        <end position="116"/>
    </location>
</feature>
<evidence type="ECO:0000259" key="6">
    <source>
        <dbReference type="PROSITE" id="PS50901"/>
    </source>
</evidence>
<organism evidence="7 8">
    <name type="scientific">Amycolatopsis cihanbeyliensis</name>
    <dbReference type="NCBI Taxonomy" id="1128664"/>
    <lineage>
        <taxon>Bacteria</taxon>
        <taxon>Bacillati</taxon>
        <taxon>Actinomycetota</taxon>
        <taxon>Actinomycetes</taxon>
        <taxon>Pseudonocardiales</taxon>
        <taxon>Pseudonocardiaceae</taxon>
        <taxon>Amycolatopsis</taxon>
    </lineage>
</organism>
<keyword evidence="5" id="KW-0472">Membrane</keyword>
<feature type="binding site" evidence="3">
    <location>
        <begin position="434"/>
        <end position="441"/>
    </location>
    <ligand>
        <name>ATP</name>
        <dbReference type="ChEBI" id="CHEBI:30616"/>
    </ligand>
</feature>
<proteinExistence type="predicted"/>
<name>A0A542DJJ4_AMYCI</name>
<dbReference type="PANTHER" id="PTHR22683">
    <property type="entry name" value="SPORULATION PROTEIN RELATED"/>
    <property type="match status" value="1"/>
</dbReference>
<feature type="region of interest" description="Disordered" evidence="4">
    <location>
        <begin position="743"/>
        <end position="776"/>
    </location>
</feature>
<dbReference type="EMBL" id="VFML01000001">
    <property type="protein sequence ID" value="TQJ03267.1"/>
    <property type="molecule type" value="Genomic_DNA"/>
</dbReference>
<feature type="domain" description="FtsK" evidence="6">
    <location>
        <begin position="409"/>
        <end position="611"/>
    </location>
</feature>
<sequence length="776" mass="84759">MTQPADRPDRDHPVEEPMTTPTPDADDRSVNDLTPASATTPANTPADTTNPTGVNTGMNGDVTTPANTTETTHGAAAGSNVVPLRPHTEIVPDAAIDGEIVDDPAEPRRPVPVDLPEDKPSWWEQISEATARPLVASWLRSGAEIRSRVVFLLRYAAHVTTFHGLRLLPVYVPVAVFRSFGAVLRGLRRVRDWVFDAESKPVRMTARDRQEFSQYMTLREARNDAVRKRSLPVLLAVLALAAVVVLAVTYLPPLWNWTLLVATLVVLGWRGAPSDRPVVSRAVNAERAPKLTSDTIITALGALGIGELNKALAKRPDAVGFPNPISRDGDGWRADIDLPPGVTAGDVIAKREELSSGLRRQLGCVWPEGDMSVHEGRLVLWVGDKDMARSKQPVWPLGKPGAVVDLFRPQPFGTDQRGRWVPVTLMFASVVIGAMPRMGKTVTLRELMLMAALDPRAVLYNYDLKGTGDLAPLAPVSHAYGVGDDPEDLERMVVEMRELREELRRRTKVIRSLPESVCPDNKVTPALAARQDLRLGPIVVAVDECQVWFEHAEYGRELEEICTDLVKRGPALGITLIAATQRPDAKSLPTGISANAILRFCLKVQGQTENDMVLGTSQYKSGVRATMFARSDRGIGYLAGEGDDAKIVRSVYKDGPEAKKIVSGARLLREQAGTITGHAAGESVDIDAERLDPLSDTLAVFQRGENKLWSDTIVTRLAELRPRSYEGWSPANLATALKPHGVKPRQVWDTDPTTGKGSNRNGYTRDALTTAKNNRE</sequence>
<dbReference type="GO" id="GO:0003677">
    <property type="term" value="F:DNA binding"/>
    <property type="evidence" value="ECO:0007669"/>
    <property type="project" value="InterPro"/>
</dbReference>
<dbReference type="AlphaFoldDB" id="A0A542DJJ4"/>
<evidence type="ECO:0000256" key="3">
    <source>
        <dbReference type="PROSITE-ProRule" id="PRU00289"/>
    </source>
</evidence>
<feature type="region of interest" description="Disordered" evidence="4">
    <location>
        <begin position="1"/>
        <end position="116"/>
    </location>
</feature>
<feature type="compositionally biased region" description="Polar residues" evidence="4">
    <location>
        <begin position="751"/>
        <end position="762"/>
    </location>
</feature>
<comment type="caution">
    <text evidence="7">The sequence shown here is derived from an EMBL/GenBank/DDBJ whole genome shotgun (WGS) entry which is preliminary data.</text>
</comment>
<dbReference type="GO" id="GO:0005524">
    <property type="term" value="F:ATP binding"/>
    <property type="evidence" value="ECO:0007669"/>
    <property type="project" value="UniProtKB-UniRule"/>
</dbReference>
<dbReference type="InterPro" id="IPR002543">
    <property type="entry name" value="FtsK_dom"/>
</dbReference>
<protein>
    <submittedName>
        <fullName evidence="7">S-DNA-T family DNA segregation ATPase FtsK/SpoIIIE</fullName>
    </submittedName>
</protein>
<feature type="transmembrane region" description="Helical" evidence="5">
    <location>
        <begin position="231"/>
        <end position="248"/>
    </location>
</feature>
<keyword evidence="2 3" id="KW-0067">ATP-binding</keyword>
<keyword evidence="5" id="KW-1133">Transmembrane helix</keyword>
<accession>A0A542DJJ4</accession>
<keyword evidence="8" id="KW-1185">Reference proteome</keyword>
<dbReference type="InterPro" id="IPR027417">
    <property type="entry name" value="P-loop_NTPase"/>
</dbReference>
<dbReference type="Gene3D" id="3.40.50.300">
    <property type="entry name" value="P-loop containing nucleotide triphosphate hydrolases"/>
    <property type="match status" value="1"/>
</dbReference>
<dbReference type="InterPro" id="IPR050206">
    <property type="entry name" value="FtsK/SpoIIIE/SftA"/>
</dbReference>
<feature type="compositionally biased region" description="Polar residues" evidence="4">
    <location>
        <begin position="53"/>
        <end position="72"/>
    </location>
</feature>
<evidence type="ECO:0000256" key="5">
    <source>
        <dbReference type="SAM" id="Phobius"/>
    </source>
</evidence>
<feature type="compositionally biased region" description="Basic and acidic residues" evidence="4">
    <location>
        <begin position="1"/>
        <end position="15"/>
    </location>
</feature>
<evidence type="ECO:0000256" key="4">
    <source>
        <dbReference type="SAM" id="MobiDB-lite"/>
    </source>
</evidence>
<evidence type="ECO:0000313" key="8">
    <source>
        <dbReference type="Proteomes" id="UP000320876"/>
    </source>
</evidence>
<dbReference type="PROSITE" id="PS50901">
    <property type="entry name" value="FTSK"/>
    <property type="match status" value="1"/>
</dbReference>
<dbReference type="SUPFAM" id="SSF52540">
    <property type="entry name" value="P-loop containing nucleoside triphosphate hydrolases"/>
    <property type="match status" value="1"/>
</dbReference>
<evidence type="ECO:0000256" key="2">
    <source>
        <dbReference type="ARBA" id="ARBA00022840"/>
    </source>
</evidence>
<gene>
    <name evidence="7" type="ORF">FB471_3022</name>
</gene>
<evidence type="ECO:0000313" key="7">
    <source>
        <dbReference type="EMBL" id="TQJ03267.1"/>
    </source>
</evidence>
<dbReference type="Proteomes" id="UP000320876">
    <property type="component" value="Unassembled WGS sequence"/>
</dbReference>
<reference evidence="7 8" key="1">
    <citation type="submission" date="2019-06" db="EMBL/GenBank/DDBJ databases">
        <title>Sequencing the genomes of 1000 actinobacteria strains.</title>
        <authorList>
            <person name="Klenk H.-P."/>
        </authorList>
    </citation>
    <scope>NUCLEOTIDE SEQUENCE [LARGE SCALE GENOMIC DNA]</scope>
    <source>
        <strain evidence="7 8">DSM 45679</strain>
    </source>
</reference>